<evidence type="ECO:0000256" key="1">
    <source>
        <dbReference type="ARBA" id="ARBA00001933"/>
    </source>
</evidence>
<feature type="region of interest" description="Disordered" evidence="4">
    <location>
        <begin position="1"/>
        <end position="29"/>
    </location>
</feature>
<evidence type="ECO:0000313" key="7">
    <source>
        <dbReference type="Proteomes" id="UP000248012"/>
    </source>
</evidence>
<dbReference type="Proteomes" id="UP000248012">
    <property type="component" value="Unassembled WGS sequence"/>
</dbReference>
<keyword evidence="7" id="KW-1185">Reference proteome</keyword>
<proteinExistence type="inferred from homology"/>
<dbReference type="PROSITE" id="PS00105">
    <property type="entry name" value="AA_TRANSFER_CLASS_1"/>
    <property type="match status" value="1"/>
</dbReference>
<dbReference type="InterPro" id="IPR015421">
    <property type="entry name" value="PyrdxlP-dep_Trfase_major"/>
</dbReference>
<keyword evidence="3" id="KW-0032">Aminotransferase</keyword>
<feature type="compositionally biased region" description="Low complexity" evidence="4">
    <location>
        <begin position="1"/>
        <end position="13"/>
    </location>
</feature>
<evidence type="ECO:0000256" key="3">
    <source>
        <dbReference type="RuleBase" id="RU000481"/>
    </source>
</evidence>
<dbReference type="GO" id="GO:0030170">
    <property type="term" value="F:pyridoxal phosphate binding"/>
    <property type="evidence" value="ECO:0007669"/>
    <property type="project" value="InterPro"/>
</dbReference>
<dbReference type="AlphaFoldDB" id="A0A2V4NVE9"/>
<dbReference type="Pfam" id="PF00155">
    <property type="entry name" value="Aminotran_1_2"/>
    <property type="match status" value="1"/>
</dbReference>
<dbReference type="OrthoDB" id="9799304at2"/>
<dbReference type="InterPro" id="IPR015424">
    <property type="entry name" value="PyrdxlP-dep_Trfase"/>
</dbReference>
<comment type="caution">
    <text evidence="6">The sequence shown here is derived from an EMBL/GenBank/DDBJ whole genome shotgun (WGS) entry which is preliminary data.</text>
</comment>
<feature type="domain" description="Aminotransferase class I/classII large" evidence="5">
    <location>
        <begin position="62"/>
        <end position="318"/>
    </location>
</feature>
<evidence type="ECO:0000259" key="5">
    <source>
        <dbReference type="Pfam" id="PF00155"/>
    </source>
</evidence>
<keyword evidence="2" id="KW-0663">Pyridoxal phosphate</keyword>
<dbReference type="Gene3D" id="3.90.1150.10">
    <property type="entry name" value="Aspartate Aminotransferase, domain 1"/>
    <property type="match status" value="1"/>
</dbReference>
<gene>
    <name evidence="6" type="ORF">DI396_02960</name>
</gene>
<dbReference type="RefSeq" id="WP_110794613.1">
    <property type="nucleotide sequence ID" value="NZ_KZ826481.1"/>
</dbReference>
<dbReference type="EMBL" id="QFVT01000002">
    <property type="protein sequence ID" value="PYC49036.1"/>
    <property type="molecule type" value="Genomic_DNA"/>
</dbReference>
<dbReference type="InterPro" id="IPR004839">
    <property type="entry name" value="Aminotransferase_I/II_large"/>
</dbReference>
<evidence type="ECO:0000313" key="6">
    <source>
        <dbReference type="EMBL" id="PYC49036.1"/>
    </source>
</evidence>
<name>A0A2V4NVE9_9RHOB</name>
<comment type="similarity">
    <text evidence="3">Belongs to the class-I pyridoxal-phosphate-dependent aminotransferase family.</text>
</comment>
<keyword evidence="3" id="KW-0808">Transferase</keyword>
<protein>
    <recommendedName>
        <fullName evidence="3">Aminotransferase</fullName>
        <ecNumber evidence="3">2.6.1.-</ecNumber>
    </recommendedName>
</protein>
<dbReference type="InterPro" id="IPR015422">
    <property type="entry name" value="PyrdxlP-dep_Trfase_small"/>
</dbReference>
<dbReference type="InterPro" id="IPR004838">
    <property type="entry name" value="NHTrfase_class1_PyrdxlP-BS"/>
</dbReference>
<evidence type="ECO:0000256" key="2">
    <source>
        <dbReference type="ARBA" id="ARBA00022898"/>
    </source>
</evidence>
<sequence length="354" mass="37901">MKAPAPHTTAPPHQDAQPNRALPRRDHGGGLDAAVARYGGIRSDWIDLSTGINPLPYPVPPLSAQDWTALPDAAAQDALEAAARAFWKIPDGVGIVAAPGASALIARLPALLPRGRAHIPAPTYNEHAAAFISAGWQVVGSAETQETCAAKVVVHPNNPTGNFHHLQTPPEPHPAALTVIDESFCDVAPERSLIAQGSADGRIILKSFGKFWGLAGLRLGFAIGDPKWIADLAMMLGPWPVSGPALRIGAAALGDPLWAQQTRRRLNEDAAQLDALMLRAGARLYDRDGAVAGTSLFRLYDVHNASAWQDRLARHHIWSRIFPYSGHMLRLGLPHPDQFGRIEAALNAAPDQET</sequence>
<dbReference type="SUPFAM" id="SSF53383">
    <property type="entry name" value="PLP-dependent transferases"/>
    <property type="match status" value="1"/>
</dbReference>
<comment type="cofactor">
    <cofactor evidence="1 3">
        <name>pyridoxal 5'-phosphate</name>
        <dbReference type="ChEBI" id="CHEBI:597326"/>
    </cofactor>
</comment>
<dbReference type="Gene3D" id="3.40.640.10">
    <property type="entry name" value="Type I PLP-dependent aspartate aminotransferase-like (Major domain)"/>
    <property type="match status" value="1"/>
</dbReference>
<reference evidence="6 7" key="1">
    <citation type="submission" date="2018-05" db="EMBL/GenBank/DDBJ databases">
        <title>Oceanovita maritima gen. nov., sp. nov., a marine bacterium in the family Rhodobacteraceae isolated from surface seawater of Lundu port Xiamen, China.</title>
        <authorList>
            <person name="Hetharua B.H."/>
            <person name="Min D."/>
            <person name="Liao H."/>
            <person name="Tian Y."/>
        </authorList>
    </citation>
    <scope>NUCLEOTIDE SEQUENCE [LARGE SCALE GENOMIC DNA]</scope>
    <source>
        <strain evidence="6 7">FSX-11</strain>
    </source>
</reference>
<evidence type="ECO:0000256" key="4">
    <source>
        <dbReference type="SAM" id="MobiDB-lite"/>
    </source>
</evidence>
<dbReference type="PANTHER" id="PTHR42885">
    <property type="entry name" value="HISTIDINOL-PHOSPHATE AMINOTRANSFERASE-RELATED"/>
    <property type="match status" value="1"/>
</dbReference>
<accession>A0A2V4NVE9</accession>
<dbReference type="GO" id="GO:0008483">
    <property type="term" value="F:transaminase activity"/>
    <property type="evidence" value="ECO:0007669"/>
    <property type="project" value="UniProtKB-KW"/>
</dbReference>
<dbReference type="PANTHER" id="PTHR42885:SF1">
    <property type="entry name" value="THREONINE-PHOSPHATE DECARBOXYLASE"/>
    <property type="match status" value="1"/>
</dbReference>
<organism evidence="6 7">
    <name type="scientific">Litorivita pollutaquae</name>
    <dbReference type="NCBI Taxonomy" id="2200892"/>
    <lineage>
        <taxon>Bacteria</taxon>
        <taxon>Pseudomonadati</taxon>
        <taxon>Pseudomonadota</taxon>
        <taxon>Alphaproteobacteria</taxon>
        <taxon>Rhodobacterales</taxon>
        <taxon>Paracoccaceae</taxon>
        <taxon>Litorivita</taxon>
    </lineage>
</organism>
<dbReference type="EC" id="2.6.1.-" evidence="3"/>